<keyword evidence="2" id="KW-1185">Reference proteome</keyword>
<dbReference type="CDD" id="cd00754">
    <property type="entry name" value="Ubl_MoaD"/>
    <property type="match status" value="1"/>
</dbReference>
<dbReference type="Gene3D" id="3.10.20.30">
    <property type="match status" value="1"/>
</dbReference>
<dbReference type="Pfam" id="PF02597">
    <property type="entry name" value="ThiS"/>
    <property type="match status" value="1"/>
</dbReference>
<dbReference type="OrthoDB" id="9800712at2"/>
<dbReference type="STRING" id="402881.Plav_2274"/>
<dbReference type="AlphaFoldDB" id="A7HVF5"/>
<dbReference type="NCBIfam" id="TIGR01682">
    <property type="entry name" value="moaD"/>
    <property type="match status" value="1"/>
</dbReference>
<dbReference type="EMBL" id="CP000774">
    <property type="protein sequence ID" value="ABS63888.1"/>
    <property type="molecule type" value="Genomic_DNA"/>
</dbReference>
<dbReference type="InterPro" id="IPR012675">
    <property type="entry name" value="Beta-grasp_dom_sf"/>
</dbReference>
<evidence type="ECO:0000313" key="2">
    <source>
        <dbReference type="Proteomes" id="UP000006377"/>
    </source>
</evidence>
<proteinExistence type="predicted"/>
<organism evidence="1 2">
    <name type="scientific">Parvibaculum lavamentivorans (strain DS-1 / DSM 13023 / NCIMB 13966)</name>
    <dbReference type="NCBI Taxonomy" id="402881"/>
    <lineage>
        <taxon>Bacteria</taxon>
        <taxon>Pseudomonadati</taxon>
        <taxon>Pseudomonadota</taxon>
        <taxon>Alphaproteobacteria</taxon>
        <taxon>Hyphomicrobiales</taxon>
        <taxon>Parvibaculaceae</taxon>
        <taxon>Parvibaculum</taxon>
    </lineage>
</organism>
<dbReference type="InterPro" id="IPR003749">
    <property type="entry name" value="ThiS/MoaD-like"/>
</dbReference>
<name>A7HVF5_PARL1</name>
<dbReference type="Proteomes" id="UP000006377">
    <property type="component" value="Chromosome"/>
</dbReference>
<dbReference type="SUPFAM" id="SSF54285">
    <property type="entry name" value="MoaD/ThiS"/>
    <property type="match status" value="1"/>
</dbReference>
<gene>
    <name evidence="1" type="ordered locus">Plav_2274</name>
</gene>
<accession>A7HVF5</accession>
<dbReference type="RefSeq" id="WP_012111194.1">
    <property type="nucleotide sequence ID" value="NC_009719.1"/>
</dbReference>
<dbReference type="HOGENOM" id="CLU_114601_4_0_5"/>
<sequence>MKLLYFAWVKQKAGVAEEDVTLPGEVRDVAGLIAWLKTRGEGFEAAFADISVIRCAVDQEHSEFDAPVAGAAEVAFFPPVTGG</sequence>
<reference evidence="1 2" key="1">
    <citation type="journal article" date="2011" name="Stand. Genomic Sci.">
        <title>Complete genome sequence of Parvibaculum lavamentivorans type strain (DS-1(T)).</title>
        <authorList>
            <person name="Schleheck D."/>
            <person name="Weiss M."/>
            <person name="Pitluck S."/>
            <person name="Bruce D."/>
            <person name="Land M.L."/>
            <person name="Han S."/>
            <person name="Saunders E."/>
            <person name="Tapia R."/>
            <person name="Detter C."/>
            <person name="Brettin T."/>
            <person name="Han J."/>
            <person name="Woyke T."/>
            <person name="Goodwin L."/>
            <person name="Pennacchio L."/>
            <person name="Nolan M."/>
            <person name="Cook A.M."/>
            <person name="Kjelleberg S."/>
            <person name="Thomas T."/>
        </authorList>
    </citation>
    <scope>NUCLEOTIDE SEQUENCE [LARGE SCALE GENOMIC DNA]</scope>
    <source>
        <strain evidence="2">DS-1 / DSM 13023 / NCIMB 13966</strain>
    </source>
</reference>
<dbReference type="InterPro" id="IPR016155">
    <property type="entry name" value="Mopterin_synth/thiamin_S_b"/>
</dbReference>
<dbReference type="eggNOG" id="COG1977">
    <property type="taxonomic scope" value="Bacteria"/>
</dbReference>
<protein>
    <submittedName>
        <fullName evidence="1">Molybdopterin converting factor, subunit 1</fullName>
    </submittedName>
</protein>
<dbReference type="KEGG" id="pla:Plav_2274"/>
<evidence type="ECO:0000313" key="1">
    <source>
        <dbReference type="EMBL" id="ABS63888.1"/>
    </source>
</evidence>